<dbReference type="AlphaFoldDB" id="A0A0A9CZU5"/>
<evidence type="ECO:0000313" key="2">
    <source>
        <dbReference type="EMBL" id="JAD78915.1"/>
    </source>
</evidence>
<dbReference type="EMBL" id="GBRH01218980">
    <property type="protein sequence ID" value="JAD78915.1"/>
    <property type="molecule type" value="Transcribed_RNA"/>
</dbReference>
<sequence>MPCVEIKLVFPGPGNSDEHHLAVESLSARLTVNPSSQNSSTPPPCAVPSQPS</sequence>
<feature type="region of interest" description="Disordered" evidence="1">
    <location>
        <begin position="31"/>
        <end position="52"/>
    </location>
</feature>
<protein>
    <submittedName>
        <fullName evidence="2">Uncharacterized protein</fullName>
    </submittedName>
</protein>
<reference evidence="2" key="1">
    <citation type="submission" date="2014-09" db="EMBL/GenBank/DDBJ databases">
        <authorList>
            <person name="Magalhaes I.L.F."/>
            <person name="Oliveira U."/>
            <person name="Santos F.R."/>
            <person name="Vidigal T.H.D.A."/>
            <person name="Brescovit A.D."/>
            <person name="Santos A.J."/>
        </authorList>
    </citation>
    <scope>NUCLEOTIDE SEQUENCE</scope>
    <source>
        <tissue evidence="2">Shoot tissue taken approximately 20 cm above the soil surface</tissue>
    </source>
</reference>
<accession>A0A0A9CZU5</accession>
<reference evidence="2" key="2">
    <citation type="journal article" date="2015" name="Data Brief">
        <title>Shoot transcriptome of the giant reed, Arundo donax.</title>
        <authorList>
            <person name="Barrero R.A."/>
            <person name="Guerrero F.D."/>
            <person name="Moolhuijzen P."/>
            <person name="Goolsby J.A."/>
            <person name="Tidwell J."/>
            <person name="Bellgard S.E."/>
            <person name="Bellgard M.I."/>
        </authorList>
    </citation>
    <scope>NUCLEOTIDE SEQUENCE</scope>
    <source>
        <tissue evidence="2">Shoot tissue taken approximately 20 cm above the soil surface</tissue>
    </source>
</reference>
<organism evidence="2">
    <name type="scientific">Arundo donax</name>
    <name type="common">Giant reed</name>
    <name type="synonym">Donax arundinaceus</name>
    <dbReference type="NCBI Taxonomy" id="35708"/>
    <lineage>
        <taxon>Eukaryota</taxon>
        <taxon>Viridiplantae</taxon>
        <taxon>Streptophyta</taxon>
        <taxon>Embryophyta</taxon>
        <taxon>Tracheophyta</taxon>
        <taxon>Spermatophyta</taxon>
        <taxon>Magnoliopsida</taxon>
        <taxon>Liliopsida</taxon>
        <taxon>Poales</taxon>
        <taxon>Poaceae</taxon>
        <taxon>PACMAD clade</taxon>
        <taxon>Arundinoideae</taxon>
        <taxon>Arundineae</taxon>
        <taxon>Arundo</taxon>
    </lineage>
</organism>
<name>A0A0A9CZU5_ARUDO</name>
<proteinExistence type="predicted"/>
<evidence type="ECO:0000256" key="1">
    <source>
        <dbReference type="SAM" id="MobiDB-lite"/>
    </source>
</evidence>
<feature type="compositionally biased region" description="Pro residues" evidence="1">
    <location>
        <begin position="41"/>
        <end position="52"/>
    </location>
</feature>